<evidence type="ECO:0000256" key="7">
    <source>
        <dbReference type="SAM" id="SignalP"/>
    </source>
</evidence>
<proteinExistence type="inferred from homology"/>
<dbReference type="Pfam" id="PF01297">
    <property type="entry name" value="ZnuA"/>
    <property type="match status" value="1"/>
</dbReference>
<evidence type="ECO:0000256" key="2">
    <source>
        <dbReference type="ARBA" id="ARBA00022448"/>
    </source>
</evidence>
<feature type="region of interest" description="Disordered" evidence="6">
    <location>
        <begin position="104"/>
        <end position="200"/>
    </location>
</feature>
<accession>A0ABS5DNW3</accession>
<evidence type="ECO:0000256" key="4">
    <source>
        <dbReference type="ARBA" id="ARBA00022729"/>
    </source>
</evidence>
<comment type="caution">
    <text evidence="8">The sequence shown here is derived from an EMBL/GenBank/DDBJ whole genome shotgun (WGS) entry which is preliminary data.</text>
</comment>
<dbReference type="InterPro" id="IPR006127">
    <property type="entry name" value="ZnuA-like"/>
</dbReference>
<evidence type="ECO:0000256" key="3">
    <source>
        <dbReference type="ARBA" id="ARBA00022723"/>
    </source>
</evidence>
<protein>
    <submittedName>
        <fullName evidence="8">Zinc ABC transporter substrate-binding protein</fullName>
    </submittedName>
</protein>
<dbReference type="Proteomes" id="UP000674084">
    <property type="component" value="Unassembled WGS sequence"/>
</dbReference>
<dbReference type="InterPro" id="IPR050492">
    <property type="entry name" value="Bact_metal-bind_prot9"/>
</dbReference>
<feature type="compositionally biased region" description="Basic and acidic residues" evidence="6">
    <location>
        <begin position="146"/>
        <end position="162"/>
    </location>
</feature>
<keyword evidence="4 7" id="KW-0732">Signal</keyword>
<comment type="similarity">
    <text evidence="5">Belongs to the bacterial solute-binding protein 9 family.</text>
</comment>
<keyword evidence="2 5" id="KW-0813">Transport</keyword>
<reference evidence="8 9" key="1">
    <citation type="submission" date="2021-04" db="EMBL/GenBank/DDBJ databases">
        <title>Whole-genome sequencing of Saccharopolyspora endophytica KCTC 19397.</title>
        <authorList>
            <person name="Ay H."/>
            <person name="Saygin H."/>
            <person name="Sahin N."/>
        </authorList>
    </citation>
    <scope>NUCLEOTIDE SEQUENCE [LARGE SCALE GENOMIC DNA]</scope>
    <source>
        <strain evidence="8 9">KCTC 19397</strain>
    </source>
</reference>
<comment type="subcellular location">
    <subcellularLocation>
        <location evidence="1">Cell envelope</location>
    </subcellularLocation>
</comment>
<dbReference type="InterPro" id="IPR006128">
    <property type="entry name" value="Lipoprotein_PsaA-like"/>
</dbReference>
<dbReference type="Gene3D" id="3.40.50.1980">
    <property type="entry name" value="Nitrogenase molybdenum iron protein domain"/>
    <property type="match status" value="2"/>
</dbReference>
<dbReference type="PRINTS" id="PR00690">
    <property type="entry name" value="ADHESNFAMILY"/>
</dbReference>
<keyword evidence="9" id="KW-1185">Reference proteome</keyword>
<dbReference type="PANTHER" id="PTHR42953">
    <property type="entry name" value="HIGH-AFFINITY ZINC UPTAKE SYSTEM PROTEIN ZNUA-RELATED"/>
    <property type="match status" value="1"/>
</dbReference>
<dbReference type="PROSITE" id="PS51257">
    <property type="entry name" value="PROKAR_LIPOPROTEIN"/>
    <property type="match status" value="1"/>
</dbReference>
<dbReference type="PANTHER" id="PTHR42953:SF1">
    <property type="entry name" value="METAL-BINDING PROTEIN HI_0362-RELATED"/>
    <property type="match status" value="1"/>
</dbReference>
<dbReference type="RefSeq" id="WP_210973040.1">
    <property type="nucleotide sequence ID" value="NZ_JAGPXE010000016.1"/>
</dbReference>
<feature type="compositionally biased region" description="Basic and acidic residues" evidence="6">
    <location>
        <begin position="171"/>
        <end position="182"/>
    </location>
</feature>
<evidence type="ECO:0000256" key="1">
    <source>
        <dbReference type="ARBA" id="ARBA00004196"/>
    </source>
</evidence>
<evidence type="ECO:0000256" key="6">
    <source>
        <dbReference type="SAM" id="MobiDB-lite"/>
    </source>
</evidence>
<feature type="signal peptide" evidence="7">
    <location>
        <begin position="1"/>
        <end position="31"/>
    </location>
</feature>
<keyword evidence="3" id="KW-0479">Metal-binding</keyword>
<name>A0ABS5DNW3_9PSEU</name>
<feature type="chain" id="PRO_5046464770" evidence="7">
    <location>
        <begin position="32"/>
        <end position="376"/>
    </location>
</feature>
<organism evidence="8 9">
    <name type="scientific">Saccharopolyspora endophytica</name>
    <dbReference type="NCBI Taxonomy" id="543886"/>
    <lineage>
        <taxon>Bacteria</taxon>
        <taxon>Bacillati</taxon>
        <taxon>Actinomycetota</taxon>
        <taxon>Actinomycetes</taxon>
        <taxon>Pseudonocardiales</taxon>
        <taxon>Pseudonocardiaceae</taxon>
        <taxon>Saccharopolyspora</taxon>
    </lineage>
</organism>
<gene>
    <name evidence="8" type="ORF">KBO27_28970</name>
</gene>
<dbReference type="SUPFAM" id="SSF53807">
    <property type="entry name" value="Helical backbone' metal receptor"/>
    <property type="match status" value="1"/>
</dbReference>
<sequence>MTVRSRPAVTALAGLTVGAIALTGCSSGETAAPGPDDKIKVVASTSVWGSVAQAVGGDAVEVESIINDASADPHSYESSPQDAAKISDANLVVLNGGGYDEFMTQVLGDNPKPTVQAVDSEQEKPAPPEGEHAGEPHAGEQPAGEHAGEPHAGEPHAGEPHAGEQPAGEPHAGEPHADEHAGEQPAPPQGEPHAGEHAGHDHSVNEHVWYDLHAVHEVADKVAAELGKMQPAKAQQFEANAAAFEQQVAGLEGRVGEIAAAHQGKPVIVTEPVAHYMVEAAKLNDVTPPSFVNAIEAETDPSAAAVADIQNAINARQAVAVIYNPQTESPVTRNVRTAADSQRIPVVEMTETLPQGQSYVQWMDAQITALQGALNR</sequence>
<evidence type="ECO:0000256" key="5">
    <source>
        <dbReference type="RuleBase" id="RU003512"/>
    </source>
</evidence>
<evidence type="ECO:0000313" key="8">
    <source>
        <dbReference type="EMBL" id="MBQ0927991.1"/>
    </source>
</evidence>
<evidence type="ECO:0000313" key="9">
    <source>
        <dbReference type="Proteomes" id="UP000674084"/>
    </source>
</evidence>
<feature type="compositionally biased region" description="Basic and acidic residues" evidence="6">
    <location>
        <begin position="121"/>
        <end position="138"/>
    </location>
</feature>
<dbReference type="EMBL" id="JAGPXE010000016">
    <property type="protein sequence ID" value="MBQ0927991.1"/>
    <property type="molecule type" value="Genomic_DNA"/>
</dbReference>